<comment type="caution">
    <text evidence="6">Lacks conserved residue(s) required for the propagation of feature annotation.</text>
</comment>
<dbReference type="Pfam" id="PF09335">
    <property type="entry name" value="VTT_dom"/>
    <property type="match status" value="1"/>
</dbReference>
<gene>
    <name evidence="8" type="ordered locus">DMR_p1_00240</name>
</gene>
<name>C4XUI9_SOLM1</name>
<accession>C4XUI9</accession>
<evidence type="ECO:0000256" key="2">
    <source>
        <dbReference type="ARBA" id="ARBA00022475"/>
    </source>
</evidence>
<evidence type="ECO:0000259" key="7">
    <source>
        <dbReference type="Pfam" id="PF09335"/>
    </source>
</evidence>
<proteinExistence type="inferred from homology"/>
<dbReference type="eggNOG" id="COG0398">
    <property type="taxonomic scope" value="Bacteria"/>
</dbReference>
<organism evidence="8 9">
    <name type="scientific">Solidesulfovibrio magneticus (strain ATCC 700980 / DSM 13731 / RS-1)</name>
    <name type="common">Desulfovibrio magneticus</name>
    <dbReference type="NCBI Taxonomy" id="573370"/>
    <lineage>
        <taxon>Bacteria</taxon>
        <taxon>Pseudomonadati</taxon>
        <taxon>Thermodesulfobacteriota</taxon>
        <taxon>Desulfovibrionia</taxon>
        <taxon>Desulfovibrionales</taxon>
        <taxon>Desulfovibrionaceae</taxon>
        <taxon>Solidesulfovibrio</taxon>
    </lineage>
</organism>
<keyword evidence="2 6" id="KW-1003">Cell membrane</keyword>
<evidence type="ECO:0000256" key="4">
    <source>
        <dbReference type="ARBA" id="ARBA00022989"/>
    </source>
</evidence>
<dbReference type="AlphaFoldDB" id="C4XUI9"/>
<dbReference type="KEGG" id="dma:DMR_p1_00240"/>
<reference evidence="8 9" key="1">
    <citation type="journal article" date="2009" name="Genome Res.">
        <title>Whole genome sequence of Desulfovibrio magneticus strain RS-1 revealed common gene clusters in magnetotactic bacteria.</title>
        <authorList>
            <person name="Nakazawa H."/>
            <person name="Arakaki A."/>
            <person name="Narita-Yamada S."/>
            <person name="Yashiro I."/>
            <person name="Jinno K."/>
            <person name="Aoki N."/>
            <person name="Tsuruyama A."/>
            <person name="Okamura Y."/>
            <person name="Tanikawa S."/>
            <person name="Fujita N."/>
            <person name="Takeyama H."/>
            <person name="Matsunaga T."/>
        </authorList>
    </citation>
    <scope>NUCLEOTIDE SEQUENCE [LARGE SCALE GENOMIC DNA]</scope>
    <source>
        <strain evidence="9">ATCC 700980 / DSM 13731 / RS-1</strain>
    </source>
</reference>
<dbReference type="Proteomes" id="UP000009071">
    <property type="component" value="Plasmid pDMC1"/>
</dbReference>
<evidence type="ECO:0000256" key="3">
    <source>
        <dbReference type="ARBA" id="ARBA00022692"/>
    </source>
</evidence>
<keyword evidence="8" id="KW-0614">Plasmid</keyword>
<keyword evidence="3 6" id="KW-0812">Transmembrane</keyword>
<comment type="subcellular location">
    <subcellularLocation>
        <location evidence="1 6">Cell membrane</location>
        <topology evidence="1 6">Multi-pass membrane protein</topology>
    </subcellularLocation>
</comment>
<keyword evidence="4 6" id="KW-1133">Transmembrane helix</keyword>
<feature type="transmembrane region" description="Helical" evidence="6">
    <location>
        <begin position="87"/>
        <end position="109"/>
    </location>
</feature>
<dbReference type="PANTHER" id="PTHR12677">
    <property type="entry name" value="GOLGI APPARATUS MEMBRANE PROTEIN TVP38-RELATED"/>
    <property type="match status" value="1"/>
</dbReference>
<dbReference type="PANTHER" id="PTHR12677:SF59">
    <property type="entry name" value="GOLGI APPARATUS MEMBRANE PROTEIN TVP38-RELATED"/>
    <property type="match status" value="1"/>
</dbReference>
<evidence type="ECO:0000256" key="6">
    <source>
        <dbReference type="RuleBase" id="RU366058"/>
    </source>
</evidence>
<protein>
    <recommendedName>
        <fullName evidence="6">TVP38/TMEM64 family membrane protein</fullName>
    </recommendedName>
</protein>
<feature type="domain" description="VTT" evidence="7">
    <location>
        <begin position="70"/>
        <end position="184"/>
    </location>
</feature>
<evidence type="ECO:0000313" key="9">
    <source>
        <dbReference type="Proteomes" id="UP000009071"/>
    </source>
</evidence>
<evidence type="ECO:0000313" key="8">
    <source>
        <dbReference type="EMBL" id="BAH73440.1"/>
    </source>
</evidence>
<evidence type="ECO:0000256" key="5">
    <source>
        <dbReference type="ARBA" id="ARBA00023136"/>
    </source>
</evidence>
<dbReference type="InterPro" id="IPR015414">
    <property type="entry name" value="TMEM64"/>
</dbReference>
<keyword evidence="5 6" id="KW-0472">Membrane</keyword>
<keyword evidence="9" id="KW-1185">Reference proteome</keyword>
<dbReference type="GO" id="GO:0005886">
    <property type="term" value="C:plasma membrane"/>
    <property type="evidence" value="ECO:0007669"/>
    <property type="project" value="UniProtKB-SubCell"/>
</dbReference>
<feature type="transmembrane region" description="Helical" evidence="6">
    <location>
        <begin position="53"/>
        <end position="75"/>
    </location>
</feature>
<sequence length="204" mass="22447">MVIYKDVRCHVATNNCNSRRNFSSHWHPLLFTLTVPSGNPTAATMVYPAPNRLYTRIFLVLYAGLVLAMVPTLTLNLAGGFHWGGGGLLSAFGASLGSFIAFFVTRYAFGDILEKYFANALVDRTQRDLAKNSWQCVAFLRVNPAIPTGPLNYFLGLTAVDPCAYLFFTAVFSTPPSTIVVWIGLETYPLLCKAHQPHFGAVSF</sequence>
<evidence type="ECO:0000256" key="1">
    <source>
        <dbReference type="ARBA" id="ARBA00004651"/>
    </source>
</evidence>
<dbReference type="HOGENOM" id="CLU_1341465_0_0_7"/>
<dbReference type="InterPro" id="IPR032816">
    <property type="entry name" value="VTT_dom"/>
</dbReference>
<comment type="similarity">
    <text evidence="6">Belongs to the TVP38/TMEM64 family.</text>
</comment>
<geneLocation type="plasmid" evidence="8 9">
    <name>pDMC1</name>
</geneLocation>
<dbReference type="EMBL" id="AP010905">
    <property type="protein sequence ID" value="BAH73440.1"/>
    <property type="molecule type" value="Genomic_DNA"/>
</dbReference>